<name>A0A174Z513_9FIRM</name>
<feature type="repeat" description="Cell wall-binding" evidence="3">
    <location>
        <begin position="579"/>
        <end position="598"/>
    </location>
</feature>
<dbReference type="EMBL" id="CZBX01000001">
    <property type="protein sequence ID" value="CUQ81042.1"/>
    <property type="molecule type" value="Genomic_DNA"/>
</dbReference>
<evidence type="ECO:0000256" key="4">
    <source>
        <dbReference type="SAM" id="SignalP"/>
    </source>
</evidence>
<dbReference type="InterPro" id="IPR002508">
    <property type="entry name" value="MurNAc-LAA_cat"/>
</dbReference>
<feature type="repeat" description="Cell wall-binding" evidence="3">
    <location>
        <begin position="763"/>
        <end position="782"/>
    </location>
</feature>
<keyword evidence="2" id="KW-0378">Hydrolase</keyword>
<dbReference type="GO" id="GO:0009253">
    <property type="term" value="P:peptidoglycan catabolic process"/>
    <property type="evidence" value="ECO:0007669"/>
    <property type="project" value="InterPro"/>
</dbReference>
<organism evidence="6 7">
    <name type="scientific">[Ruminococcus] torques</name>
    <dbReference type="NCBI Taxonomy" id="33039"/>
    <lineage>
        <taxon>Bacteria</taxon>
        <taxon>Bacillati</taxon>
        <taxon>Bacillota</taxon>
        <taxon>Clostridia</taxon>
        <taxon>Lachnospirales</taxon>
        <taxon>Lachnospiraceae</taxon>
        <taxon>Mediterraneibacter</taxon>
    </lineage>
</organism>
<evidence type="ECO:0000256" key="3">
    <source>
        <dbReference type="PROSITE-ProRule" id="PRU00591"/>
    </source>
</evidence>
<feature type="repeat" description="Cell wall-binding" evidence="3">
    <location>
        <begin position="479"/>
        <end position="498"/>
    </location>
</feature>
<feature type="repeat" description="Cell wall-binding" evidence="3">
    <location>
        <begin position="699"/>
        <end position="718"/>
    </location>
</feature>
<feature type="chain" id="PRO_5008038526" evidence="4">
    <location>
        <begin position="27"/>
        <end position="1145"/>
    </location>
</feature>
<dbReference type="SUPFAM" id="SSF53187">
    <property type="entry name" value="Zn-dependent exopeptidases"/>
    <property type="match status" value="1"/>
</dbReference>
<dbReference type="SMART" id="SM00646">
    <property type="entry name" value="Ami_3"/>
    <property type="match status" value="1"/>
</dbReference>
<accession>A0A174Z513</accession>
<evidence type="ECO:0000256" key="2">
    <source>
        <dbReference type="ARBA" id="ARBA00022801"/>
    </source>
</evidence>
<dbReference type="Pfam" id="PF19127">
    <property type="entry name" value="Choline_bind_3"/>
    <property type="match status" value="8"/>
</dbReference>
<feature type="repeat" description="Cell wall-binding" evidence="3">
    <location>
        <begin position="559"/>
        <end position="578"/>
    </location>
</feature>
<dbReference type="InterPro" id="IPR002901">
    <property type="entry name" value="MGlyc_endo_b_GlcNAc-like_dom"/>
</dbReference>
<proteinExistence type="predicted"/>
<dbReference type="Pfam" id="PF01473">
    <property type="entry name" value="Choline_bind_1"/>
    <property type="match status" value="6"/>
</dbReference>
<feature type="repeat" description="Cell wall-binding" evidence="3">
    <location>
        <begin position="883"/>
        <end position="902"/>
    </location>
</feature>
<dbReference type="PROSITE" id="PS51170">
    <property type="entry name" value="CW"/>
    <property type="match status" value="12"/>
</dbReference>
<dbReference type="Gene3D" id="2.10.270.20">
    <property type="match status" value="2"/>
</dbReference>
<dbReference type="GO" id="GO:0004040">
    <property type="term" value="F:amidase activity"/>
    <property type="evidence" value="ECO:0007669"/>
    <property type="project" value="InterPro"/>
</dbReference>
<feature type="repeat" description="Cell wall-binding" evidence="3">
    <location>
        <begin position="499"/>
        <end position="518"/>
    </location>
</feature>
<dbReference type="Gene3D" id="3.40.630.40">
    <property type="entry name" value="Zn-dependent exopeptidases"/>
    <property type="match status" value="1"/>
</dbReference>
<reference evidence="6 7" key="1">
    <citation type="submission" date="2015-09" db="EMBL/GenBank/DDBJ databases">
        <authorList>
            <consortium name="Pathogen Informatics"/>
        </authorList>
    </citation>
    <scope>NUCLEOTIDE SEQUENCE [LARGE SCALE GENOMIC DNA]</scope>
    <source>
        <strain evidence="6 7">2789STDY5834889</strain>
    </source>
</reference>
<dbReference type="Proteomes" id="UP000078383">
    <property type="component" value="Unassembled WGS sequence"/>
</dbReference>
<dbReference type="RefSeq" id="WP_055170558.1">
    <property type="nucleotide sequence ID" value="NZ_CZBX01000001.1"/>
</dbReference>
<feature type="signal peptide" evidence="4">
    <location>
        <begin position="1"/>
        <end position="26"/>
    </location>
</feature>
<feature type="repeat" description="Cell wall-binding" evidence="3">
    <location>
        <begin position="783"/>
        <end position="802"/>
    </location>
</feature>
<dbReference type="OrthoDB" id="2051435at2"/>
<evidence type="ECO:0000256" key="1">
    <source>
        <dbReference type="ARBA" id="ARBA00022737"/>
    </source>
</evidence>
<feature type="repeat" description="Cell wall-binding" evidence="3">
    <location>
        <begin position="619"/>
        <end position="638"/>
    </location>
</feature>
<dbReference type="GO" id="GO:0030288">
    <property type="term" value="C:outer membrane-bounded periplasmic space"/>
    <property type="evidence" value="ECO:0007669"/>
    <property type="project" value="TreeGrafter"/>
</dbReference>
<gene>
    <name evidence="6" type="primary">toxA</name>
    <name evidence="6" type="ORF">ERS852502_00191</name>
</gene>
<dbReference type="Gene3D" id="2.10.270.10">
    <property type="entry name" value="Cholin Binding"/>
    <property type="match status" value="6"/>
</dbReference>
<keyword evidence="4" id="KW-0732">Signal</keyword>
<feature type="repeat" description="Cell wall-binding" evidence="3">
    <location>
        <begin position="903"/>
        <end position="922"/>
    </location>
</feature>
<dbReference type="PANTHER" id="PTHR30404:SF0">
    <property type="entry name" value="N-ACETYLMURAMOYL-L-ALANINE AMIDASE AMIC"/>
    <property type="match status" value="1"/>
</dbReference>
<feature type="repeat" description="Cell wall-binding" evidence="3">
    <location>
        <begin position="943"/>
        <end position="962"/>
    </location>
</feature>
<feature type="domain" description="MurNAc-LAA" evidence="5">
    <location>
        <begin position="315"/>
        <end position="450"/>
    </location>
</feature>
<dbReference type="InterPro" id="IPR050695">
    <property type="entry name" value="N-acetylmuramoyl_amidase_3"/>
</dbReference>
<evidence type="ECO:0000313" key="7">
    <source>
        <dbReference type="Proteomes" id="UP000078383"/>
    </source>
</evidence>
<dbReference type="GO" id="GO:0008745">
    <property type="term" value="F:N-acetylmuramoyl-L-alanine amidase activity"/>
    <property type="evidence" value="ECO:0007669"/>
    <property type="project" value="InterPro"/>
</dbReference>
<feature type="repeat" description="Cell wall-binding" evidence="3">
    <location>
        <begin position="823"/>
        <end position="842"/>
    </location>
</feature>
<dbReference type="Pfam" id="PF01832">
    <property type="entry name" value="Glucosaminidase"/>
    <property type="match status" value="1"/>
</dbReference>
<dbReference type="InterPro" id="IPR018337">
    <property type="entry name" value="Cell_wall/Cho-bd_repeat"/>
</dbReference>
<dbReference type="PANTHER" id="PTHR30404">
    <property type="entry name" value="N-ACETYLMURAMOYL-L-ALANINE AMIDASE"/>
    <property type="match status" value="1"/>
</dbReference>
<dbReference type="Pfam" id="PF01520">
    <property type="entry name" value="Amidase_3"/>
    <property type="match status" value="1"/>
</dbReference>
<sequence length="1145" mass="128793">MISKIRTCLVAILAAATVVTSVPVYATDTKVDTNIETVENQPSDSEQIEENQVQNAIEQHLNYLYIESPYVETPATQRLVVSWGDGTENIEEIDLSVEHNGDTQTWTSVKSEDGVFLYEKAYADGEDGIYTITKLTVKTAEMETSYLLSDLGMEAKFGVNETYEGMSELQPIEGQPDAEAATDEEQYDVAVMSIDEDGNVMEESSIEDALEKAEVEEYGSDEDIQTYAEDNARAVDDSRAVNENVVVALDPGHDSTHTGAGANGVREEVLTLKIAQYCKEELEKYANVSVYMTRTTAACPYPSNKNSGGDISDRVYAAAKAGASIFVSFHLNSSTSTSAKGAEVIVPNDSWKPEVAQQGKELANDIMDELTAIGLQKRSIYSKDTTLADEKYPDGSKSDYFSVQIAAKENNIPGIIVEHAFVTNTGDVNTYLNNEAGLKKLGVADATGIAKYLGVSKEKGTWVEDSNGWKYKEGGKYVTNSWKDIDGKRYYFDANGYRVTGWQTIGGKKYFFMPEGYMMTGWISFGSTRYYLMPDGHMLTGWCSFGSTKYYLASDGKMVRGWQTIDGKRYYFNDDGVMQTGWQTINGKKYFFMPEGYMMTGWISFGSTRYYLDKNGVMQTGWQTIDGKRYFFMPEGYMMRGWISFGQTRYHLDANGVMQTGWQTISEKRYFFMPEGYMMRGWISFGQTKYYLSTDGVMQTGWQTIDGKRYFFMPEGYMMRGWISFGKTRYYLDSNGVMVTGKQVIDGTTYTFASDGKLIVESKRGWKTVNGKKYYYNENGVAVTGWQTIDGKKYFFMPEGYMMTGWISFGSTKYYLGTDGVMRTGWQTINGKKYFFMPEGYMMTGWISFGQTRYYLMPDGHMLTGWCSFGSTKYYLASDGKMVRGWQTISGKKYYFNTDGIMQTGWQTIDGKKYFFMPEGYMMTGWISFGKTRYYLDKNGVMQTGWQFISNTWYYFRTNGTLDDSCTTDQLMAISGKTTVTASQMEKYFKAKGATYPAYYAETDAPTLEKFCQIYVEEANAEGINGAIAFTQAMKETAWLKFGGDVKIEQNNFAGLGTTGGGVAGASFTTVREGIRAQIQHLKAYGSKDALKNECVDPRFSLVTRGSAPYVEWLGQKENPNGYGWATSEGYGIDIEKMVKNLQTY</sequence>
<evidence type="ECO:0000259" key="5">
    <source>
        <dbReference type="SMART" id="SM00646"/>
    </source>
</evidence>
<protein>
    <submittedName>
        <fullName evidence="6">Toxin A</fullName>
    </submittedName>
</protein>
<dbReference type="CDD" id="cd02696">
    <property type="entry name" value="MurNAc-LAA"/>
    <property type="match status" value="1"/>
</dbReference>
<dbReference type="SUPFAM" id="SSF69360">
    <property type="entry name" value="Cell wall binding repeat"/>
    <property type="match status" value="3"/>
</dbReference>
<keyword evidence="1" id="KW-0677">Repeat</keyword>
<evidence type="ECO:0000313" key="6">
    <source>
        <dbReference type="EMBL" id="CUQ81042.1"/>
    </source>
</evidence>
<dbReference type="AlphaFoldDB" id="A0A174Z513"/>